<accession>A0ABV7DRG5</accession>
<reference evidence="3" key="1">
    <citation type="journal article" date="2019" name="Int. J. Syst. Evol. Microbiol.">
        <title>The Global Catalogue of Microorganisms (GCM) 10K type strain sequencing project: providing services to taxonomists for standard genome sequencing and annotation.</title>
        <authorList>
            <consortium name="The Broad Institute Genomics Platform"/>
            <consortium name="The Broad Institute Genome Sequencing Center for Infectious Disease"/>
            <person name="Wu L."/>
            <person name="Ma J."/>
        </authorList>
    </citation>
    <scope>NUCLEOTIDE SEQUENCE [LARGE SCALE GENOMIC DNA]</scope>
    <source>
        <strain evidence="3">KCTC 62102</strain>
    </source>
</reference>
<dbReference type="Gene3D" id="3.40.50.2000">
    <property type="entry name" value="Glycogen Phosphorylase B"/>
    <property type="match status" value="2"/>
</dbReference>
<dbReference type="RefSeq" id="WP_197647773.1">
    <property type="nucleotide sequence ID" value="NZ_JAEACP010000043.1"/>
</dbReference>
<evidence type="ECO:0000313" key="2">
    <source>
        <dbReference type="EMBL" id="MFC3085189.1"/>
    </source>
</evidence>
<dbReference type="PANTHER" id="PTHR45947">
    <property type="entry name" value="SULFOQUINOVOSYL TRANSFERASE SQD2"/>
    <property type="match status" value="1"/>
</dbReference>
<protein>
    <submittedName>
        <fullName evidence="2">Glycosyltransferase</fullName>
        <ecNumber evidence="2">2.4.-.-</ecNumber>
    </submittedName>
</protein>
<evidence type="ECO:0000313" key="3">
    <source>
        <dbReference type="Proteomes" id="UP001595445"/>
    </source>
</evidence>
<dbReference type="EC" id="2.4.-.-" evidence="2"/>
<gene>
    <name evidence="2" type="ORF">ACFOD6_03915</name>
</gene>
<sequence>MLRSSARLRRQVSPPCRSPGFVAADRLQVCQLDEPMTPDPDPDIPAEAPAVLALQVIDNLELGGAQRLLATLAGQYSRGQSLQVVSLMEGPAPFRTMLRSMGAEVTTLDNLKLWHPMSVPRLVRELRGRKEAVVHVHLTYATILGVPAARLVGKRVVVSLHNAQTVDGNSLRARILRGLEDFCLRHLADRVVFVGANVERANRSRIGRTPGIVVPNVIPRPKPLPPADRASIRQGLGVGPEDVAVIATGRLSEQKDPFLLVRAFAAAQARAGNLVLWVVGDGALRAGVEALARDVLPAEDPVRPRIRFLGARDDVQRLLPAADIYALSSRWEGLPVALLEAMAAGLGIVCTRVGDIPELLPEDAALMVQREDEAGFAAALAKLAADKALREGLARRALQAAGPHCDVAGWQRTLERIYAELA</sequence>
<feature type="domain" description="Glycosyltransferase subfamily 4-like N-terminal" evidence="1">
    <location>
        <begin position="63"/>
        <end position="218"/>
    </location>
</feature>
<keyword evidence="2" id="KW-0328">Glycosyltransferase</keyword>
<dbReference type="Pfam" id="PF13439">
    <property type="entry name" value="Glyco_transf_4"/>
    <property type="match status" value="1"/>
</dbReference>
<dbReference type="SUPFAM" id="SSF53756">
    <property type="entry name" value="UDP-Glycosyltransferase/glycogen phosphorylase"/>
    <property type="match status" value="1"/>
</dbReference>
<keyword evidence="2" id="KW-0808">Transferase</keyword>
<dbReference type="Pfam" id="PF13692">
    <property type="entry name" value="Glyco_trans_1_4"/>
    <property type="match status" value="1"/>
</dbReference>
<organism evidence="2 3">
    <name type="scientific">Tabrizicola soli</name>
    <dbReference type="NCBI Taxonomy" id="2185115"/>
    <lineage>
        <taxon>Bacteria</taxon>
        <taxon>Pseudomonadati</taxon>
        <taxon>Pseudomonadota</taxon>
        <taxon>Alphaproteobacteria</taxon>
        <taxon>Rhodobacterales</taxon>
        <taxon>Paracoccaceae</taxon>
        <taxon>Tabrizicola</taxon>
    </lineage>
</organism>
<proteinExistence type="predicted"/>
<evidence type="ECO:0000259" key="1">
    <source>
        <dbReference type="Pfam" id="PF13439"/>
    </source>
</evidence>
<dbReference type="InterPro" id="IPR050194">
    <property type="entry name" value="Glycosyltransferase_grp1"/>
</dbReference>
<name>A0ABV7DRG5_9RHOB</name>
<dbReference type="Proteomes" id="UP001595445">
    <property type="component" value="Unassembled WGS sequence"/>
</dbReference>
<dbReference type="PANTHER" id="PTHR45947:SF3">
    <property type="entry name" value="SULFOQUINOVOSYL TRANSFERASE SQD2"/>
    <property type="match status" value="1"/>
</dbReference>
<keyword evidence="3" id="KW-1185">Reference proteome</keyword>
<dbReference type="InterPro" id="IPR028098">
    <property type="entry name" value="Glyco_trans_4-like_N"/>
</dbReference>
<dbReference type="GO" id="GO:0016757">
    <property type="term" value="F:glycosyltransferase activity"/>
    <property type="evidence" value="ECO:0007669"/>
    <property type="project" value="UniProtKB-KW"/>
</dbReference>
<comment type="caution">
    <text evidence="2">The sequence shown here is derived from an EMBL/GenBank/DDBJ whole genome shotgun (WGS) entry which is preliminary data.</text>
</comment>
<dbReference type="EMBL" id="JBHRSM010000008">
    <property type="protein sequence ID" value="MFC3085189.1"/>
    <property type="molecule type" value="Genomic_DNA"/>
</dbReference>